<keyword evidence="2" id="KW-0732">Signal</keyword>
<feature type="chain" id="PRO_5002208257" description="Secreted protein" evidence="2">
    <location>
        <begin position="21"/>
        <end position="96"/>
    </location>
</feature>
<evidence type="ECO:0008006" key="5">
    <source>
        <dbReference type="Google" id="ProtNLM"/>
    </source>
</evidence>
<name>A0A0D0BQW5_9AGAM</name>
<organism evidence="3 4">
    <name type="scientific">Suillus luteus UH-Slu-Lm8-n1</name>
    <dbReference type="NCBI Taxonomy" id="930992"/>
    <lineage>
        <taxon>Eukaryota</taxon>
        <taxon>Fungi</taxon>
        <taxon>Dikarya</taxon>
        <taxon>Basidiomycota</taxon>
        <taxon>Agaricomycotina</taxon>
        <taxon>Agaricomycetes</taxon>
        <taxon>Agaricomycetidae</taxon>
        <taxon>Boletales</taxon>
        <taxon>Suillineae</taxon>
        <taxon>Suillaceae</taxon>
        <taxon>Suillus</taxon>
    </lineage>
</organism>
<accession>A0A0D0BQW5</accession>
<gene>
    <name evidence="3" type="ORF">CY34DRAFT_798726</name>
</gene>
<evidence type="ECO:0000256" key="2">
    <source>
        <dbReference type="SAM" id="SignalP"/>
    </source>
</evidence>
<feature type="signal peptide" evidence="2">
    <location>
        <begin position="1"/>
        <end position="20"/>
    </location>
</feature>
<dbReference type="HOGENOM" id="CLU_2361117_0_0_1"/>
<reference evidence="4" key="2">
    <citation type="submission" date="2015-01" db="EMBL/GenBank/DDBJ databases">
        <title>Evolutionary Origins and Diversification of the Mycorrhizal Mutualists.</title>
        <authorList>
            <consortium name="DOE Joint Genome Institute"/>
            <consortium name="Mycorrhizal Genomics Consortium"/>
            <person name="Kohler A."/>
            <person name="Kuo A."/>
            <person name="Nagy L.G."/>
            <person name="Floudas D."/>
            <person name="Copeland A."/>
            <person name="Barry K.W."/>
            <person name="Cichocki N."/>
            <person name="Veneault-Fourrey C."/>
            <person name="LaButti K."/>
            <person name="Lindquist E.A."/>
            <person name="Lipzen A."/>
            <person name="Lundell T."/>
            <person name="Morin E."/>
            <person name="Murat C."/>
            <person name="Riley R."/>
            <person name="Ohm R."/>
            <person name="Sun H."/>
            <person name="Tunlid A."/>
            <person name="Henrissat B."/>
            <person name="Grigoriev I.V."/>
            <person name="Hibbett D.S."/>
            <person name="Martin F."/>
        </authorList>
    </citation>
    <scope>NUCLEOTIDE SEQUENCE [LARGE SCALE GENOMIC DNA]</scope>
    <source>
        <strain evidence="4">UH-Slu-Lm8-n1</strain>
    </source>
</reference>
<dbReference type="InParanoid" id="A0A0D0BQW5"/>
<evidence type="ECO:0000256" key="1">
    <source>
        <dbReference type="SAM" id="MobiDB-lite"/>
    </source>
</evidence>
<evidence type="ECO:0000313" key="4">
    <source>
        <dbReference type="Proteomes" id="UP000054485"/>
    </source>
</evidence>
<evidence type="ECO:0000313" key="3">
    <source>
        <dbReference type="EMBL" id="KIK48087.1"/>
    </source>
</evidence>
<dbReference type="Proteomes" id="UP000054485">
    <property type="component" value="Unassembled WGS sequence"/>
</dbReference>
<reference evidence="3 4" key="1">
    <citation type="submission" date="2014-04" db="EMBL/GenBank/DDBJ databases">
        <authorList>
            <consortium name="DOE Joint Genome Institute"/>
            <person name="Kuo A."/>
            <person name="Ruytinx J."/>
            <person name="Rineau F."/>
            <person name="Colpaert J."/>
            <person name="Kohler A."/>
            <person name="Nagy L.G."/>
            <person name="Floudas D."/>
            <person name="Copeland A."/>
            <person name="Barry K.W."/>
            <person name="Cichocki N."/>
            <person name="Veneault-Fourrey C."/>
            <person name="LaButti K."/>
            <person name="Lindquist E.A."/>
            <person name="Lipzen A."/>
            <person name="Lundell T."/>
            <person name="Morin E."/>
            <person name="Murat C."/>
            <person name="Sun H."/>
            <person name="Tunlid A."/>
            <person name="Henrissat B."/>
            <person name="Grigoriev I.V."/>
            <person name="Hibbett D.S."/>
            <person name="Martin F."/>
            <person name="Nordberg H.P."/>
            <person name="Cantor M.N."/>
            <person name="Hua S.X."/>
        </authorList>
    </citation>
    <scope>NUCLEOTIDE SEQUENCE [LARGE SCALE GENOMIC DNA]</scope>
    <source>
        <strain evidence="3 4">UH-Slu-Lm8-n1</strain>
    </source>
</reference>
<sequence>MPWVRFTVVPQLSTFILVRAFRVFDFESSKQVGCFPITWIQLNLHKSTSKPKVFPPCSDLPEHCRTSRKVVQRSKPHNLPFKASEGPLPTDSVSRV</sequence>
<dbReference type="AlphaFoldDB" id="A0A0D0BQW5"/>
<protein>
    <recommendedName>
        <fullName evidence="5">Secreted protein</fullName>
    </recommendedName>
</protein>
<dbReference type="EMBL" id="KN835141">
    <property type="protein sequence ID" value="KIK48087.1"/>
    <property type="molecule type" value="Genomic_DNA"/>
</dbReference>
<keyword evidence="4" id="KW-1185">Reference proteome</keyword>
<feature type="region of interest" description="Disordered" evidence="1">
    <location>
        <begin position="70"/>
        <end position="96"/>
    </location>
</feature>
<proteinExistence type="predicted"/>